<dbReference type="EMBL" id="QGKY02000164">
    <property type="protein sequence ID" value="KAF2592282.1"/>
    <property type="molecule type" value="Genomic_DNA"/>
</dbReference>
<dbReference type="OrthoDB" id="687122at2759"/>
<feature type="domain" description="F-box associated beta-propeller type 3" evidence="1">
    <location>
        <begin position="44"/>
        <end position="116"/>
    </location>
</feature>
<keyword evidence="4" id="KW-1185">Reference proteome</keyword>
<evidence type="ECO:0000313" key="3">
    <source>
        <dbReference type="EMBL" id="KAF3518584.1"/>
    </source>
</evidence>
<organism evidence="2">
    <name type="scientific">Brassica cretica</name>
    <name type="common">Mustard</name>
    <dbReference type="NCBI Taxonomy" id="69181"/>
    <lineage>
        <taxon>Eukaryota</taxon>
        <taxon>Viridiplantae</taxon>
        <taxon>Streptophyta</taxon>
        <taxon>Embryophyta</taxon>
        <taxon>Tracheophyta</taxon>
        <taxon>Spermatophyta</taxon>
        <taxon>Magnoliopsida</taxon>
        <taxon>eudicotyledons</taxon>
        <taxon>Gunneridae</taxon>
        <taxon>Pentapetalae</taxon>
        <taxon>rosids</taxon>
        <taxon>malvids</taxon>
        <taxon>Brassicales</taxon>
        <taxon>Brassicaceae</taxon>
        <taxon>Brassiceae</taxon>
        <taxon>Brassica</taxon>
    </lineage>
</organism>
<dbReference type="Pfam" id="PF08268">
    <property type="entry name" value="FBA_3"/>
    <property type="match status" value="1"/>
</dbReference>
<reference evidence="2" key="1">
    <citation type="submission" date="2019-12" db="EMBL/GenBank/DDBJ databases">
        <title>Genome sequencing and annotation of Brassica cretica.</title>
        <authorList>
            <person name="Studholme D.J."/>
            <person name="Sarris P.F."/>
        </authorList>
    </citation>
    <scope>NUCLEOTIDE SEQUENCE</scope>
    <source>
        <strain evidence="2">PFS-102/07</strain>
        <tissue evidence="2">Leaf</tissue>
    </source>
</reference>
<evidence type="ECO:0000313" key="4">
    <source>
        <dbReference type="Proteomes" id="UP000266723"/>
    </source>
</evidence>
<sequence length="122" mass="14450">FLLWDHGKNHGGRLGQTLSIDVMTMLVNYLWQIQVVVSRLPENNWNMVVSYEYECNHFELKGCTYAGEFIYVPSRFRKSSYIVFYDPVRNSCRRLKFEGIVDREFGNTMHVFPNHIESPMSF</sequence>
<evidence type="ECO:0000313" key="2">
    <source>
        <dbReference type="EMBL" id="KAF2592282.1"/>
    </source>
</evidence>
<gene>
    <name evidence="3" type="ORF">DY000_02058756</name>
    <name evidence="2" type="ORF">F2Q70_00042473</name>
</gene>
<feature type="non-terminal residue" evidence="2">
    <location>
        <position position="1"/>
    </location>
</feature>
<proteinExistence type="predicted"/>
<evidence type="ECO:0000259" key="1">
    <source>
        <dbReference type="Pfam" id="PF08268"/>
    </source>
</evidence>
<name>A0A8S9KDY4_BRACR</name>
<comment type="caution">
    <text evidence="2">The sequence shown here is derived from an EMBL/GenBank/DDBJ whole genome shotgun (WGS) entry which is preliminary data.</text>
</comment>
<dbReference type="InterPro" id="IPR013187">
    <property type="entry name" value="F-box-assoc_dom_typ3"/>
</dbReference>
<reference evidence="3" key="2">
    <citation type="submission" date="2019-12" db="EMBL/GenBank/DDBJ databases">
        <authorList>
            <person name="Studholme D.J."/>
            <person name="Sarris P."/>
        </authorList>
    </citation>
    <scope>NUCLEOTIDE SEQUENCE</scope>
    <source>
        <strain evidence="3">PFS-1207/04</strain>
        <tissue evidence="3">Leaf</tissue>
    </source>
</reference>
<protein>
    <recommendedName>
        <fullName evidence="1">F-box associated beta-propeller type 3 domain-containing protein</fullName>
    </recommendedName>
</protein>
<dbReference type="EMBL" id="QGKV02001556">
    <property type="protein sequence ID" value="KAF3518584.1"/>
    <property type="molecule type" value="Genomic_DNA"/>
</dbReference>
<dbReference type="AlphaFoldDB" id="A0A8S9KDY4"/>
<accession>A0A8S9KDY4</accession>
<dbReference type="Proteomes" id="UP000266723">
    <property type="component" value="Unassembled WGS sequence"/>
</dbReference>
<reference evidence="3 4" key="3">
    <citation type="journal article" date="2020" name="BMC Genomics">
        <title>Intraspecific diversification of the crop wild relative Brassica cretica Lam. using demographic model selection.</title>
        <authorList>
            <person name="Kioukis A."/>
            <person name="Michalopoulou V.A."/>
            <person name="Briers L."/>
            <person name="Pirintsos S."/>
            <person name="Studholme D.J."/>
            <person name="Pavlidis P."/>
            <person name="Sarris P.F."/>
        </authorList>
    </citation>
    <scope>NUCLEOTIDE SEQUENCE [LARGE SCALE GENOMIC DNA]</scope>
    <source>
        <strain evidence="4">cv. PFS-1207/04</strain>
        <strain evidence="3">PFS-1207/04</strain>
    </source>
</reference>